<sequence length="138" mass="15432">MTDVAKASQRFDVMAIAASFPDTAQTLLLDRYLTSEEAASARVFRVYRETPPHFHATCDEYLFVLTGRGTFWMEDPASEAEFGPGQLLFFKKGVVHALPKILEGPLTFLSVDTPRRDPKDIVFVNPADGTPEGFVQQY</sequence>
<dbReference type="RefSeq" id="WP_261404999.1">
    <property type="nucleotide sequence ID" value="NZ_CP081869.1"/>
</dbReference>
<organism evidence="2 3">
    <name type="scientific">Chenggangzhangella methanolivorans</name>
    <dbReference type="NCBI Taxonomy" id="1437009"/>
    <lineage>
        <taxon>Bacteria</taxon>
        <taxon>Pseudomonadati</taxon>
        <taxon>Pseudomonadota</taxon>
        <taxon>Alphaproteobacteria</taxon>
        <taxon>Hyphomicrobiales</taxon>
        <taxon>Methylopilaceae</taxon>
        <taxon>Chenggangzhangella</taxon>
    </lineage>
</organism>
<dbReference type="Pfam" id="PF07883">
    <property type="entry name" value="Cupin_2"/>
    <property type="match status" value="1"/>
</dbReference>
<dbReference type="AlphaFoldDB" id="A0A9E6RHT3"/>
<dbReference type="PANTHER" id="PTHR43346">
    <property type="entry name" value="LIGAND BINDING DOMAIN PROTEIN, PUTATIVE (AFU_ORTHOLOGUE AFUA_6G14370)-RELATED"/>
    <property type="match status" value="1"/>
</dbReference>
<proteinExistence type="predicted"/>
<name>A0A9E6RHT3_9HYPH</name>
<evidence type="ECO:0000313" key="2">
    <source>
        <dbReference type="EMBL" id="QZO01686.1"/>
    </source>
</evidence>
<evidence type="ECO:0000259" key="1">
    <source>
        <dbReference type="Pfam" id="PF07883"/>
    </source>
</evidence>
<dbReference type="Proteomes" id="UP000825701">
    <property type="component" value="Chromosome"/>
</dbReference>
<dbReference type="InterPro" id="IPR052538">
    <property type="entry name" value="Flavonoid_dioxygenase-like"/>
</dbReference>
<reference evidence="2" key="1">
    <citation type="submission" date="2021-08" db="EMBL/GenBank/DDBJ databases">
        <authorList>
            <person name="Zhang H."/>
            <person name="Xu M."/>
            <person name="Yu Z."/>
            <person name="Yang L."/>
            <person name="Cai Y."/>
        </authorList>
    </citation>
    <scope>NUCLEOTIDE SEQUENCE</scope>
    <source>
        <strain evidence="2">CHL1</strain>
    </source>
</reference>
<protein>
    <submittedName>
        <fullName evidence="2">Cupin domain-containing protein</fullName>
    </submittedName>
</protein>
<feature type="domain" description="Cupin type-2" evidence="1">
    <location>
        <begin position="49"/>
        <end position="111"/>
    </location>
</feature>
<dbReference type="InterPro" id="IPR011051">
    <property type="entry name" value="RmlC_Cupin_sf"/>
</dbReference>
<dbReference type="InterPro" id="IPR014710">
    <property type="entry name" value="RmlC-like_jellyroll"/>
</dbReference>
<keyword evidence="3" id="KW-1185">Reference proteome</keyword>
<dbReference type="PANTHER" id="PTHR43346:SF1">
    <property type="entry name" value="QUERCETIN 2,3-DIOXYGENASE-RELATED"/>
    <property type="match status" value="1"/>
</dbReference>
<dbReference type="SUPFAM" id="SSF51182">
    <property type="entry name" value="RmlC-like cupins"/>
    <property type="match status" value="1"/>
</dbReference>
<gene>
    <name evidence="2" type="ORF">K6K41_10005</name>
</gene>
<dbReference type="EMBL" id="CP081869">
    <property type="protein sequence ID" value="QZO01686.1"/>
    <property type="molecule type" value="Genomic_DNA"/>
</dbReference>
<accession>A0A9E6RHT3</accession>
<dbReference type="InterPro" id="IPR013096">
    <property type="entry name" value="Cupin_2"/>
</dbReference>
<evidence type="ECO:0000313" key="3">
    <source>
        <dbReference type="Proteomes" id="UP000825701"/>
    </source>
</evidence>
<dbReference type="KEGG" id="cmet:K6K41_10005"/>
<dbReference type="Gene3D" id="2.60.120.10">
    <property type="entry name" value="Jelly Rolls"/>
    <property type="match status" value="1"/>
</dbReference>